<keyword evidence="3" id="KW-1185">Reference proteome</keyword>
<dbReference type="SUPFAM" id="SSF48208">
    <property type="entry name" value="Six-hairpin glycosidases"/>
    <property type="match status" value="1"/>
</dbReference>
<dbReference type="GO" id="GO:0005975">
    <property type="term" value="P:carbohydrate metabolic process"/>
    <property type="evidence" value="ECO:0007669"/>
    <property type="project" value="InterPro"/>
</dbReference>
<dbReference type="Gene3D" id="1.50.10.20">
    <property type="match status" value="1"/>
</dbReference>
<name>A0A2S9J878_9SPHI</name>
<dbReference type="PANTHER" id="PTHR47791">
    <property type="entry name" value="MEIOTICALLY UP-REGULATED GENE 191 PROTEIN"/>
    <property type="match status" value="1"/>
</dbReference>
<evidence type="ECO:0000313" key="2">
    <source>
        <dbReference type="EMBL" id="PRD48988.1"/>
    </source>
</evidence>
<comment type="caution">
    <text evidence="2">The sequence shown here is derived from an EMBL/GenBank/DDBJ whole genome shotgun (WGS) entry which is preliminary data.</text>
</comment>
<protein>
    <submittedName>
        <fullName evidence="2">Hydrolase</fullName>
    </submittedName>
</protein>
<dbReference type="InterPro" id="IPR053169">
    <property type="entry name" value="MUG_Protein"/>
</dbReference>
<evidence type="ECO:0000256" key="1">
    <source>
        <dbReference type="SAM" id="SignalP"/>
    </source>
</evidence>
<evidence type="ECO:0000313" key="3">
    <source>
        <dbReference type="Proteomes" id="UP000239711"/>
    </source>
</evidence>
<feature type="chain" id="PRO_5015761317" evidence="1">
    <location>
        <begin position="22"/>
        <end position="481"/>
    </location>
</feature>
<reference evidence="2 3" key="1">
    <citation type="submission" date="2018-02" db="EMBL/GenBank/DDBJ databases">
        <title>The draft genome of Sphingobacterium sp. 5JN-11.</title>
        <authorList>
            <person name="Liu L."/>
            <person name="Li L."/>
            <person name="Liang L."/>
            <person name="Zhang X."/>
            <person name="Wang T."/>
        </authorList>
    </citation>
    <scope>NUCLEOTIDE SEQUENCE [LARGE SCALE GENOMIC DNA]</scope>
    <source>
        <strain evidence="2 3">5JN-11</strain>
    </source>
</reference>
<dbReference type="AlphaFoldDB" id="A0A2S9J878"/>
<dbReference type="EMBL" id="PVBQ01000002">
    <property type="protein sequence ID" value="PRD48988.1"/>
    <property type="molecule type" value="Genomic_DNA"/>
</dbReference>
<keyword evidence="1" id="KW-0732">Signal</keyword>
<dbReference type="GO" id="GO:0016787">
    <property type="term" value="F:hydrolase activity"/>
    <property type="evidence" value="ECO:0007669"/>
    <property type="project" value="UniProtKB-KW"/>
</dbReference>
<dbReference type="InterPro" id="IPR005198">
    <property type="entry name" value="Glyco_hydro_76"/>
</dbReference>
<dbReference type="Pfam" id="PF03663">
    <property type="entry name" value="Glyco_hydro_76"/>
    <property type="match status" value="1"/>
</dbReference>
<dbReference type="Proteomes" id="UP000239711">
    <property type="component" value="Unassembled WGS sequence"/>
</dbReference>
<accession>A0A2S9J878</accession>
<gene>
    <name evidence="2" type="ORF">C5745_03365</name>
</gene>
<keyword evidence="2" id="KW-0378">Hydrolase</keyword>
<proteinExistence type="predicted"/>
<dbReference type="RefSeq" id="WP_105715553.1">
    <property type="nucleotide sequence ID" value="NZ_PVBQ01000002.1"/>
</dbReference>
<feature type="signal peptide" evidence="1">
    <location>
        <begin position="1"/>
        <end position="21"/>
    </location>
</feature>
<dbReference type="InterPro" id="IPR008928">
    <property type="entry name" value="6-hairpin_glycosidase_sf"/>
</dbReference>
<dbReference type="PROSITE" id="PS51257">
    <property type="entry name" value="PROKAR_LIPOPROTEIN"/>
    <property type="match status" value="1"/>
</dbReference>
<organism evidence="2 3">
    <name type="scientific">Sphingobacterium haloxyli</name>
    <dbReference type="NCBI Taxonomy" id="2100533"/>
    <lineage>
        <taxon>Bacteria</taxon>
        <taxon>Pseudomonadati</taxon>
        <taxon>Bacteroidota</taxon>
        <taxon>Sphingobacteriia</taxon>
        <taxon>Sphingobacteriales</taxon>
        <taxon>Sphingobacteriaceae</taxon>
        <taxon>Sphingobacterium</taxon>
    </lineage>
</organism>
<dbReference type="OrthoDB" id="2505409at2"/>
<dbReference type="PANTHER" id="PTHR47791:SF4">
    <property type="entry name" value="(PUTATIVE SECRETED PROTEIN)-RELATED"/>
    <property type="match status" value="1"/>
</dbReference>
<sequence>MKGKKSKIIAMGSLLCFFIYACDKANSDDGTTPPEETNLATRSLTRAMEITDNALEAYFTGSGMTMARYYNPYTDQRSNEVGSVWMYTSAIEAVTAILHALEAEKEQGDASRYDAHFNKYEQALMKLYDGVDYYLGTFTLTSYTGTNEWTVYGVNRGNSKGGARVEGIENVYDDQMWLIREFLEAYKVTNNALFLEKAEYLTEYVLDGWDCTIDENGKEVGGISWGPGYVTKHACSNGPMISPLVWLHELYKEKNDEISHRYIDETDRRTRKVVQMKKSDYYLLFAKKIYEWQKSYLLRNDGVYDDMMGGCTPGSPQLEQIGGVDYRRGITCRDRVGPAITYNSGTMLSGAADLYRVTADDKYRVDGTALANATFSYFAKKGVDVPDHYTFDISGFRNWFNGVLMRGYVDFYPLHNETDSYIDVFQKNLDYAYEHFFYNGFLPTNLLVGWNRDRGKNNTEGMFTFAFAAEYAVLSRYEQTK</sequence>